<dbReference type="Pfam" id="PF16065">
    <property type="entry name" value="DUF4807"/>
    <property type="match status" value="1"/>
</dbReference>
<dbReference type="STRING" id="6313.A0A0K0DCY5"/>
<dbReference type="PANTHER" id="PTHR36693:SF1">
    <property type="entry name" value="GH02722P"/>
    <property type="match status" value="1"/>
</dbReference>
<accession>A0A0K0DCY5</accession>
<evidence type="ECO:0000313" key="2">
    <source>
        <dbReference type="WBParaSite" id="ACAC_0000850401-mRNA-1"/>
    </source>
</evidence>
<name>A0A0K0DCY5_ANGCA</name>
<dbReference type="AlphaFoldDB" id="A0A0K0DCY5"/>
<protein>
    <submittedName>
        <fullName evidence="2">Vps16_C domain-containing protein</fullName>
    </submittedName>
</protein>
<dbReference type="PANTHER" id="PTHR36693">
    <property type="entry name" value="GH02722P"/>
    <property type="match status" value="1"/>
</dbReference>
<organism evidence="1 2">
    <name type="scientific">Angiostrongylus cantonensis</name>
    <name type="common">Rat lungworm</name>
    <dbReference type="NCBI Taxonomy" id="6313"/>
    <lineage>
        <taxon>Eukaryota</taxon>
        <taxon>Metazoa</taxon>
        <taxon>Ecdysozoa</taxon>
        <taxon>Nematoda</taxon>
        <taxon>Chromadorea</taxon>
        <taxon>Rhabditida</taxon>
        <taxon>Rhabditina</taxon>
        <taxon>Rhabditomorpha</taxon>
        <taxon>Strongyloidea</taxon>
        <taxon>Metastrongylidae</taxon>
        <taxon>Angiostrongylus</taxon>
    </lineage>
</organism>
<dbReference type="Proteomes" id="UP000035642">
    <property type="component" value="Unassembled WGS sequence"/>
</dbReference>
<reference evidence="2" key="2">
    <citation type="submission" date="2017-02" db="UniProtKB">
        <authorList>
            <consortium name="WormBaseParasite"/>
        </authorList>
    </citation>
    <scope>IDENTIFICATION</scope>
</reference>
<evidence type="ECO:0000313" key="1">
    <source>
        <dbReference type="Proteomes" id="UP000035642"/>
    </source>
</evidence>
<keyword evidence="1" id="KW-1185">Reference proteome</keyword>
<dbReference type="InterPro" id="IPR032072">
    <property type="entry name" value="DUF4807"/>
</dbReference>
<proteinExistence type="predicted"/>
<dbReference type="WBParaSite" id="ACAC_0000850401-mRNA-1">
    <property type="protein sequence ID" value="ACAC_0000850401-mRNA-1"/>
    <property type="gene ID" value="ACAC_0000850401"/>
</dbReference>
<sequence>MSENSPDDDFFGIQCLSSSLDKSYESAEAVPEIQSSGKAAVAMRSRFSVKESAVEKDDSDLSGTEYLDRVFFPSIDDYDSEVAHSSEESAVDKIRRQFISVWKMSQDELVDLMVNRVLYKNDDIVAFDKPYGLAYSGASSSVPQLDRLLQKIKDLCDISGQNLPSFRNSAMQLALKEEFQNGQVEQVTRCIVRDELQDSPLKITIPLIKTVKNRDFKIHLPAISRLSAPIRICAPIPQHFVWMLKKLNLLKGFVIRVRIPRIPFENIDYGWEARVLYLFTKYLELERLMWKMSTLGGACSAMADYDISFARRAGDISEKQLRIAAELDDHTLLARCYLFIALSEAQQAKFGEARRILR</sequence>
<reference evidence="1" key="1">
    <citation type="submission" date="2012-09" db="EMBL/GenBank/DDBJ databases">
        <authorList>
            <person name="Martin A.A."/>
        </authorList>
    </citation>
    <scope>NUCLEOTIDE SEQUENCE</scope>
</reference>